<keyword evidence="2" id="KW-0804">Transcription</keyword>
<proteinExistence type="inferred from homology"/>
<comment type="similarity">
    <text evidence="3">Belongs to the GRAS family.</text>
</comment>
<dbReference type="Gramene" id="OB01G54660.1">
    <property type="protein sequence ID" value="OB01G54660.1"/>
    <property type="gene ID" value="OB01G54660"/>
</dbReference>
<dbReference type="PANTHER" id="PTHR31636">
    <property type="entry name" value="OSJNBA0084A10.13 PROTEIN-RELATED"/>
    <property type="match status" value="1"/>
</dbReference>
<dbReference type="eggNOG" id="ENOG502QPNC">
    <property type="taxonomic scope" value="Eukaryota"/>
</dbReference>
<evidence type="ECO:0000256" key="2">
    <source>
        <dbReference type="ARBA" id="ARBA00023163"/>
    </source>
</evidence>
<keyword evidence="1" id="KW-0805">Transcription regulation</keyword>
<protein>
    <submittedName>
        <fullName evidence="4">Uncharacterized protein</fullName>
    </submittedName>
</protein>
<name>J3L8B0_ORYBR</name>
<evidence type="ECO:0000313" key="4">
    <source>
        <dbReference type="EnsemblPlants" id="OB01G54660.1"/>
    </source>
</evidence>
<keyword evidence="5" id="KW-1185">Reference proteome</keyword>
<organism evidence="4">
    <name type="scientific">Oryza brachyantha</name>
    <name type="common">malo sina</name>
    <dbReference type="NCBI Taxonomy" id="4533"/>
    <lineage>
        <taxon>Eukaryota</taxon>
        <taxon>Viridiplantae</taxon>
        <taxon>Streptophyta</taxon>
        <taxon>Embryophyta</taxon>
        <taxon>Tracheophyta</taxon>
        <taxon>Spermatophyta</taxon>
        <taxon>Magnoliopsida</taxon>
        <taxon>Liliopsida</taxon>
        <taxon>Poales</taxon>
        <taxon>Poaceae</taxon>
        <taxon>BOP clade</taxon>
        <taxon>Oryzoideae</taxon>
        <taxon>Oryzeae</taxon>
        <taxon>Oryzinae</taxon>
        <taxon>Oryza</taxon>
    </lineage>
</organism>
<dbReference type="Pfam" id="PF03514">
    <property type="entry name" value="GRAS"/>
    <property type="match status" value="1"/>
</dbReference>
<reference evidence="4" key="2">
    <citation type="submission" date="2013-04" db="UniProtKB">
        <authorList>
            <consortium name="EnsemblPlants"/>
        </authorList>
    </citation>
    <scope>IDENTIFICATION</scope>
</reference>
<evidence type="ECO:0000256" key="3">
    <source>
        <dbReference type="PROSITE-ProRule" id="PRU01191"/>
    </source>
</evidence>
<dbReference type="AlphaFoldDB" id="J3L8B0"/>
<dbReference type="PROSITE" id="PS50985">
    <property type="entry name" value="GRAS"/>
    <property type="match status" value="1"/>
</dbReference>
<evidence type="ECO:0000256" key="1">
    <source>
        <dbReference type="ARBA" id="ARBA00023015"/>
    </source>
</evidence>
<dbReference type="STRING" id="4533.J3L8B0"/>
<accession>J3L8B0</accession>
<comment type="caution">
    <text evidence="3">Lacks conserved residue(s) required for the propagation of feature annotation.</text>
</comment>
<dbReference type="InterPro" id="IPR005202">
    <property type="entry name" value="TF_GRAS"/>
</dbReference>
<evidence type="ECO:0000313" key="5">
    <source>
        <dbReference type="Proteomes" id="UP000006038"/>
    </source>
</evidence>
<dbReference type="HOGENOM" id="CLU_2577662_0_0_1"/>
<dbReference type="Proteomes" id="UP000006038">
    <property type="component" value="Chromosome 1"/>
</dbReference>
<reference evidence="4" key="1">
    <citation type="journal article" date="2013" name="Nat. Commun.">
        <title>Whole-genome sequencing of Oryza brachyantha reveals mechanisms underlying Oryza genome evolution.</title>
        <authorList>
            <person name="Chen J."/>
            <person name="Huang Q."/>
            <person name="Gao D."/>
            <person name="Wang J."/>
            <person name="Lang Y."/>
            <person name="Liu T."/>
            <person name="Li B."/>
            <person name="Bai Z."/>
            <person name="Luis Goicoechea J."/>
            <person name="Liang C."/>
            <person name="Chen C."/>
            <person name="Zhang W."/>
            <person name="Sun S."/>
            <person name="Liao Y."/>
            <person name="Zhang X."/>
            <person name="Yang L."/>
            <person name="Song C."/>
            <person name="Wang M."/>
            <person name="Shi J."/>
            <person name="Liu G."/>
            <person name="Liu J."/>
            <person name="Zhou H."/>
            <person name="Zhou W."/>
            <person name="Yu Q."/>
            <person name="An N."/>
            <person name="Chen Y."/>
            <person name="Cai Q."/>
            <person name="Wang B."/>
            <person name="Liu B."/>
            <person name="Min J."/>
            <person name="Huang Y."/>
            <person name="Wu H."/>
            <person name="Li Z."/>
            <person name="Zhang Y."/>
            <person name="Yin Y."/>
            <person name="Song W."/>
            <person name="Jiang J."/>
            <person name="Jackson S.A."/>
            <person name="Wing R.A."/>
            <person name="Wang J."/>
            <person name="Chen M."/>
        </authorList>
    </citation>
    <scope>NUCLEOTIDE SEQUENCE [LARGE SCALE GENOMIC DNA]</scope>
    <source>
        <strain evidence="4">cv. IRGC 101232</strain>
    </source>
</reference>
<sequence length="81" mass="9413">MVVTEQEANHNAAGLTERFLEALNYYSALLNCLEVGAARGSVERARVERWLLGEEIKNIMACDGAERWERHERLERWARPR</sequence>
<dbReference type="EnsemblPlants" id="OB01G54660.1">
    <property type="protein sequence ID" value="OB01G54660.1"/>
    <property type="gene ID" value="OB01G54660"/>
</dbReference>
<feature type="region of interest" description="SAW" evidence="3">
    <location>
        <begin position="61"/>
        <end position="81"/>
    </location>
</feature>